<keyword evidence="2" id="KW-0808">Transferase</keyword>
<dbReference type="NCBIfam" id="NF003742">
    <property type="entry name" value="PRK05339.1"/>
    <property type="match status" value="1"/>
</dbReference>
<dbReference type="InterPro" id="IPR005177">
    <property type="entry name" value="Kinase-pyrophosphorylase"/>
</dbReference>
<sequence length="272" mass="29441">MPQSLHVLVLSDSTADTAQSAARAALSQFGVEAPNLSVHRFIRHGSQVDAALAETPLDLVLYTLVDPVLIDRIETGARQRGIRTVALLDPILEALTDLTGNLPRARPGQQYKVDRGYLDRVKALDYAMSSDDGTRSDRLATADVILVGVSRTSKTPTCIYLAYQGVRAANVPLVPGQPVPPALLDAIAVGVPVIGLTASPTRLVQVRQNRLQALGETAIDTYADRAGIQEELANARLFFERHDLPVVDVTRRSIEETAAAIRGELHKRKSRS</sequence>
<dbReference type="Proteomes" id="UP000436016">
    <property type="component" value="Unassembled WGS sequence"/>
</dbReference>
<keyword evidence="5" id="KW-0670">Pyruvate</keyword>
<evidence type="ECO:0000313" key="6">
    <source>
        <dbReference type="Proteomes" id="UP000436016"/>
    </source>
</evidence>
<dbReference type="AlphaFoldDB" id="A0A6B0TLF0"/>
<dbReference type="PANTHER" id="PTHR31756">
    <property type="entry name" value="PYRUVATE, PHOSPHATE DIKINASE REGULATORY PROTEIN 1, CHLOROPLASTIC"/>
    <property type="match status" value="1"/>
</dbReference>
<organism evidence="5 6">
    <name type="scientific">Oceanomicrobium pacificus</name>
    <dbReference type="NCBI Taxonomy" id="2692916"/>
    <lineage>
        <taxon>Bacteria</taxon>
        <taxon>Pseudomonadati</taxon>
        <taxon>Pseudomonadota</taxon>
        <taxon>Alphaproteobacteria</taxon>
        <taxon>Rhodobacterales</taxon>
        <taxon>Paracoccaceae</taxon>
        <taxon>Oceanomicrobium</taxon>
    </lineage>
</organism>
<keyword evidence="1" id="KW-0723">Serine/threonine-protein kinase</keyword>
<reference evidence="5 6" key="1">
    <citation type="submission" date="2019-12" db="EMBL/GenBank/DDBJ databases">
        <title>Strain KN286 was isolated from seawater, which was collected from Caroline Seamount in the tropical western Pacific.</title>
        <authorList>
            <person name="Wang Q."/>
        </authorList>
    </citation>
    <scope>NUCLEOTIDE SEQUENCE [LARGE SCALE GENOMIC DNA]</scope>
    <source>
        <strain evidence="5 6">KN286</strain>
    </source>
</reference>
<dbReference type="EMBL" id="WUWG01000001">
    <property type="protein sequence ID" value="MXU64716.1"/>
    <property type="molecule type" value="Genomic_DNA"/>
</dbReference>
<evidence type="ECO:0000256" key="1">
    <source>
        <dbReference type="ARBA" id="ARBA00022527"/>
    </source>
</evidence>
<protein>
    <submittedName>
        <fullName evidence="5">Pyruvate, phosphate dikinase/phosphoenolpyruvate synthase regulator</fullName>
    </submittedName>
</protein>
<evidence type="ECO:0000313" key="5">
    <source>
        <dbReference type="EMBL" id="MXU64716.1"/>
    </source>
</evidence>
<evidence type="ECO:0000256" key="3">
    <source>
        <dbReference type="ARBA" id="ARBA00022741"/>
    </source>
</evidence>
<gene>
    <name evidence="5" type="primary">ppsR</name>
    <name evidence="5" type="ORF">GSH16_04610</name>
</gene>
<dbReference type="GO" id="GO:0005524">
    <property type="term" value="F:ATP binding"/>
    <property type="evidence" value="ECO:0007669"/>
    <property type="project" value="InterPro"/>
</dbReference>
<dbReference type="Pfam" id="PF03618">
    <property type="entry name" value="Kinase-PPPase"/>
    <property type="match status" value="1"/>
</dbReference>
<evidence type="ECO:0000256" key="4">
    <source>
        <dbReference type="ARBA" id="ARBA00022777"/>
    </source>
</evidence>
<keyword evidence="4 5" id="KW-0418">Kinase</keyword>
<name>A0A6B0TLF0_9RHOB</name>
<comment type="caution">
    <text evidence="5">The sequence shown here is derived from an EMBL/GenBank/DDBJ whole genome shotgun (WGS) entry which is preliminary data.</text>
</comment>
<proteinExistence type="predicted"/>
<keyword evidence="6" id="KW-1185">Reference proteome</keyword>
<accession>A0A6B0TLF0</accession>
<keyword evidence="3" id="KW-0547">Nucleotide-binding</keyword>
<dbReference type="RefSeq" id="WP_160852355.1">
    <property type="nucleotide sequence ID" value="NZ_WUWG01000001.1"/>
</dbReference>
<dbReference type="GO" id="GO:0004674">
    <property type="term" value="F:protein serine/threonine kinase activity"/>
    <property type="evidence" value="ECO:0007669"/>
    <property type="project" value="UniProtKB-KW"/>
</dbReference>
<dbReference type="PANTHER" id="PTHR31756:SF3">
    <property type="entry name" value="PYRUVATE, PHOSPHATE DIKINASE REGULATORY PROTEIN 1, CHLOROPLASTIC"/>
    <property type="match status" value="1"/>
</dbReference>
<evidence type="ECO:0000256" key="2">
    <source>
        <dbReference type="ARBA" id="ARBA00022679"/>
    </source>
</evidence>